<dbReference type="NCBIfam" id="TIGR03915">
    <property type="entry name" value="SAM_7_link_chp"/>
    <property type="match status" value="1"/>
</dbReference>
<gene>
    <name evidence="11" type="ORF">D3273_10940</name>
</gene>
<dbReference type="InterPro" id="IPR051536">
    <property type="entry name" value="UDG_Type-4/5"/>
</dbReference>
<evidence type="ECO:0000256" key="8">
    <source>
        <dbReference type="ARBA" id="ARBA00023014"/>
    </source>
</evidence>
<evidence type="ECO:0000259" key="10">
    <source>
        <dbReference type="SMART" id="SM00986"/>
    </source>
</evidence>
<dbReference type="Proteomes" id="UP000290759">
    <property type="component" value="Unassembled WGS sequence"/>
</dbReference>
<evidence type="ECO:0000313" key="12">
    <source>
        <dbReference type="Proteomes" id="UP000290759"/>
    </source>
</evidence>
<dbReference type="SMART" id="SM00986">
    <property type="entry name" value="UDG"/>
    <property type="match status" value="1"/>
</dbReference>
<keyword evidence="6" id="KW-0378">Hydrolase</keyword>
<feature type="domain" description="Uracil-DNA glycosylase-like" evidence="10">
    <location>
        <begin position="322"/>
        <end position="482"/>
    </location>
</feature>
<keyword evidence="8" id="KW-0411">Iron-sulfur</keyword>
<dbReference type="Gene3D" id="3.40.470.10">
    <property type="entry name" value="Uracil-DNA glycosylase-like domain"/>
    <property type="match status" value="1"/>
</dbReference>
<evidence type="ECO:0000256" key="7">
    <source>
        <dbReference type="ARBA" id="ARBA00023004"/>
    </source>
</evidence>
<dbReference type="GO" id="GO:0097506">
    <property type="term" value="F:deaminated base DNA N-glycosylase activity"/>
    <property type="evidence" value="ECO:0007669"/>
    <property type="project" value="UniProtKB-ARBA"/>
</dbReference>
<evidence type="ECO:0000256" key="2">
    <source>
        <dbReference type="ARBA" id="ARBA00019403"/>
    </source>
</evidence>
<evidence type="ECO:0000313" key="11">
    <source>
        <dbReference type="EMBL" id="RYC31937.1"/>
    </source>
</evidence>
<dbReference type="NCBIfam" id="TIGR00758">
    <property type="entry name" value="UDG_fam4"/>
    <property type="match status" value="1"/>
</dbReference>
<keyword evidence="5" id="KW-0227">DNA damage</keyword>
<dbReference type="GO" id="GO:0046872">
    <property type="term" value="F:metal ion binding"/>
    <property type="evidence" value="ECO:0007669"/>
    <property type="project" value="UniProtKB-KW"/>
</dbReference>
<dbReference type="InterPro" id="IPR023875">
    <property type="entry name" value="DNA_repair_put"/>
</dbReference>
<reference evidence="11 12" key="2">
    <citation type="submission" date="2019-02" db="EMBL/GenBank/DDBJ databases">
        <title>'Lichenibacterium ramalinii' gen. nov. sp. nov., 'Lichenibacterium minor' gen. nov. sp. nov.</title>
        <authorList>
            <person name="Pankratov T."/>
        </authorList>
    </citation>
    <scope>NUCLEOTIDE SEQUENCE [LARGE SCALE GENOMIC DNA]</scope>
    <source>
        <strain evidence="11 12">RmlP026</strain>
    </source>
</reference>
<dbReference type="GO" id="GO:0006281">
    <property type="term" value="P:DNA repair"/>
    <property type="evidence" value="ECO:0007669"/>
    <property type="project" value="UniProtKB-KW"/>
</dbReference>
<dbReference type="GO" id="GO:0051539">
    <property type="term" value="F:4 iron, 4 sulfur cluster binding"/>
    <property type="evidence" value="ECO:0007669"/>
    <property type="project" value="UniProtKB-KW"/>
</dbReference>
<dbReference type="RefSeq" id="WP_129226415.1">
    <property type="nucleotide sequence ID" value="NZ_QYBB01000010.1"/>
</dbReference>
<comment type="caution">
    <text evidence="11">The sequence shown here is derived from an EMBL/GenBank/DDBJ whole genome shotgun (WGS) entry which is preliminary data.</text>
</comment>
<keyword evidence="7" id="KW-0408">Iron</keyword>
<accession>A0A4Q2UA17</accession>
<dbReference type="EMBL" id="QYBB01000010">
    <property type="protein sequence ID" value="RYC31937.1"/>
    <property type="molecule type" value="Genomic_DNA"/>
</dbReference>
<dbReference type="InterPro" id="IPR005122">
    <property type="entry name" value="Uracil-DNA_glycosylase-like"/>
</dbReference>
<name>A0A4Q2UA17_9HYPH</name>
<evidence type="ECO:0000256" key="6">
    <source>
        <dbReference type="ARBA" id="ARBA00022801"/>
    </source>
</evidence>
<dbReference type="Pfam" id="PF13566">
    <property type="entry name" value="DUF4130"/>
    <property type="match status" value="1"/>
</dbReference>
<reference evidence="11 12" key="1">
    <citation type="submission" date="2018-12" db="EMBL/GenBank/DDBJ databases">
        <authorList>
            <person name="Grouzdev D.S."/>
            <person name="Krutkina M.S."/>
        </authorList>
    </citation>
    <scope>NUCLEOTIDE SEQUENCE [LARGE SCALE GENOMIC DNA]</scope>
    <source>
        <strain evidence="11 12">RmlP026</strain>
    </source>
</reference>
<evidence type="ECO:0000256" key="4">
    <source>
        <dbReference type="ARBA" id="ARBA00022723"/>
    </source>
</evidence>
<proteinExistence type="inferred from homology"/>
<evidence type="ECO:0000256" key="1">
    <source>
        <dbReference type="ARBA" id="ARBA00006521"/>
    </source>
</evidence>
<organism evidence="11 12">
    <name type="scientific">Lichenibacterium minor</name>
    <dbReference type="NCBI Taxonomy" id="2316528"/>
    <lineage>
        <taxon>Bacteria</taxon>
        <taxon>Pseudomonadati</taxon>
        <taxon>Pseudomonadota</taxon>
        <taxon>Alphaproteobacteria</taxon>
        <taxon>Hyphomicrobiales</taxon>
        <taxon>Lichenihabitantaceae</taxon>
        <taxon>Lichenibacterium</taxon>
    </lineage>
</organism>
<dbReference type="Pfam" id="PF03167">
    <property type="entry name" value="UDG"/>
    <property type="match status" value="1"/>
</dbReference>
<dbReference type="SMART" id="SM00987">
    <property type="entry name" value="UreE_C"/>
    <property type="match status" value="1"/>
</dbReference>
<dbReference type="InterPro" id="IPR036895">
    <property type="entry name" value="Uracil-DNA_glycosylase-like_sf"/>
</dbReference>
<keyword evidence="9" id="KW-0234">DNA repair</keyword>
<dbReference type="SUPFAM" id="SSF52141">
    <property type="entry name" value="Uracil-DNA glycosylase-like"/>
    <property type="match status" value="1"/>
</dbReference>
<dbReference type="CDD" id="cd10030">
    <property type="entry name" value="UDG-F4_TTUDGA_SPO1dp_like"/>
    <property type="match status" value="1"/>
</dbReference>
<evidence type="ECO:0000256" key="3">
    <source>
        <dbReference type="ARBA" id="ARBA00022485"/>
    </source>
</evidence>
<dbReference type="InterPro" id="IPR025404">
    <property type="entry name" value="DUF4130"/>
</dbReference>
<evidence type="ECO:0000256" key="9">
    <source>
        <dbReference type="ARBA" id="ARBA00023204"/>
    </source>
</evidence>
<dbReference type="NCBIfam" id="TIGR03914">
    <property type="entry name" value="UDG_fam_dom"/>
    <property type="match status" value="1"/>
</dbReference>
<keyword evidence="4" id="KW-0479">Metal-binding</keyword>
<evidence type="ECO:0000256" key="5">
    <source>
        <dbReference type="ARBA" id="ARBA00022763"/>
    </source>
</evidence>
<dbReference type="InterPro" id="IPR005273">
    <property type="entry name" value="Ura-DNA_glyco_family4"/>
</dbReference>
<dbReference type="AlphaFoldDB" id="A0A4Q2UA17"/>
<keyword evidence="3" id="KW-0004">4Fe-4S</keyword>
<comment type="similarity">
    <text evidence="1">Belongs to the uracil-DNA glycosylase (UDG) superfamily. Type 4 (UDGa) family.</text>
</comment>
<dbReference type="PANTHER" id="PTHR33693:SF9">
    <property type="entry name" value="TYPE-4 URACIL-DNA GLYCOSYLASE"/>
    <property type="match status" value="1"/>
</dbReference>
<sequence length="503" mass="55512">MREVVLRAPDDYEGWRDAARALAEGSVPPEAVVWRVADDAPDLFVSPSEGPSDGPRRALRVARRFVDLAELVACHKDPERFAFLYRVLCRLQDEPRLLDITTDEDVFRIEMMAKSVRRDRHKMTAFVRFKEVAVEGVPPAYLAWFEPEHHIVALAAPFFVERFRAMPWTIVTPEARASWDGAALHFGPGGSRDEVPAEDATEEHWRTYYVNIFNPARLKVDAMKREMPMKYWKNLPEAQLIAPLIRAAGNDEARMVATPQKTVPKRAATIVARADEARATRDAPPPPAVHGGMGGNGLDALKREALACTRCDLHRFATQVVFGEGLSTADLVFVGEQPGDKEDLAGKPFIGPAGSLFDRALGEAGIDRSRAYVTNAVKHFKFEPRGKRRIHKKPGVGEINACHHWLEEELKILRPKLTIALGASAIRSLTGQSASVLSVRGTVLTSALAGPVFVTVHPSFLLRLPDEESQRTEYARFVEDLRAAKALAANGDAGGLQATGTLL</sequence>
<keyword evidence="12" id="KW-1185">Reference proteome</keyword>
<protein>
    <recommendedName>
        <fullName evidence="2">Type-4 uracil-DNA glycosylase</fullName>
    </recommendedName>
</protein>
<dbReference type="PANTHER" id="PTHR33693">
    <property type="entry name" value="TYPE-5 URACIL-DNA GLYCOSYLASE"/>
    <property type="match status" value="1"/>
</dbReference>
<dbReference type="OrthoDB" id="5290748at2"/>